<dbReference type="GO" id="GO:0008113">
    <property type="term" value="F:peptide-methionine (S)-S-oxide reductase activity"/>
    <property type="evidence" value="ECO:0007669"/>
    <property type="project" value="UniProtKB-EC"/>
</dbReference>
<comment type="similarity">
    <text evidence="1">Belongs to the MsrA Met sulfoxide reductase family.</text>
</comment>
<keyword evidence="10" id="KW-1185">Reference proteome</keyword>
<dbReference type="InterPro" id="IPR036509">
    <property type="entry name" value="Met_Sox_Rdtase_MsrA_sf"/>
</dbReference>
<keyword evidence="3" id="KW-0560">Oxidoreductase</keyword>
<dbReference type="Gene3D" id="3.30.1060.10">
    <property type="entry name" value="Peptide methionine sulphoxide reductase MsrA"/>
    <property type="match status" value="1"/>
</dbReference>
<reference evidence="9 10" key="1">
    <citation type="journal article" date="2022" name="DNA Res.">
        <title>Genome analysis of five recently described species of the CUG-Ser clade uncovers Candida theae as a new hybrid lineage with pathogenic potential in the Candida parapsilosis species complex.</title>
        <authorList>
            <person name="Mixao V."/>
            <person name="Del Olmo V."/>
            <person name="Hegedusova E."/>
            <person name="Saus E."/>
            <person name="Pryszcz L."/>
            <person name="Cillingova A."/>
            <person name="Nosek J."/>
            <person name="Gabaldon T."/>
        </authorList>
    </citation>
    <scope>NUCLEOTIDE SEQUENCE [LARGE SCALE GENOMIC DNA]</scope>
    <source>
        <strain evidence="9 10">CBS 12239</strain>
    </source>
</reference>
<evidence type="ECO:0000313" key="9">
    <source>
        <dbReference type="EMBL" id="KAI5957532.1"/>
    </source>
</evidence>
<dbReference type="InterPro" id="IPR050162">
    <property type="entry name" value="MsrA_MetSO_reductase"/>
</dbReference>
<feature type="domain" description="Peptide methionine sulphoxide reductase MsrA" evidence="8">
    <location>
        <begin position="8"/>
        <end position="163"/>
    </location>
</feature>
<dbReference type="Proteomes" id="UP001204833">
    <property type="component" value="Unassembled WGS sequence"/>
</dbReference>
<evidence type="ECO:0000259" key="8">
    <source>
        <dbReference type="Pfam" id="PF01625"/>
    </source>
</evidence>
<dbReference type="Pfam" id="PF01625">
    <property type="entry name" value="PMSR"/>
    <property type="match status" value="1"/>
</dbReference>
<protein>
    <recommendedName>
        <fullName evidence="2">peptide-methionine (S)-S-oxide reductase</fullName>
        <ecNumber evidence="2">1.8.4.11</ecNumber>
    </recommendedName>
    <alternativeName>
        <fullName evidence="5">Peptide-methionine (S)-S-oxide reductase</fullName>
    </alternativeName>
    <alternativeName>
        <fullName evidence="4">Protein-methionine-S-oxide reductase</fullName>
    </alternativeName>
</protein>
<organism evidence="9 10">
    <name type="scientific">Candida theae</name>
    <dbReference type="NCBI Taxonomy" id="1198502"/>
    <lineage>
        <taxon>Eukaryota</taxon>
        <taxon>Fungi</taxon>
        <taxon>Dikarya</taxon>
        <taxon>Ascomycota</taxon>
        <taxon>Saccharomycotina</taxon>
        <taxon>Pichiomycetes</taxon>
        <taxon>Debaryomycetaceae</taxon>
        <taxon>Candida/Lodderomyces clade</taxon>
        <taxon>Candida</taxon>
    </lineage>
</organism>
<dbReference type="EMBL" id="JAIHNG010000121">
    <property type="protein sequence ID" value="KAI5957532.1"/>
    <property type="molecule type" value="Genomic_DNA"/>
</dbReference>
<dbReference type="SUPFAM" id="SSF55068">
    <property type="entry name" value="Peptide methionine sulfoxide reductase"/>
    <property type="match status" value="1"/>
</dbReference>
<dbReference type="HAMAP" id="MF_01401">
    <property type="entry name" value="MsrA"/>
    <property type="match status" value="1"/>
</dbReference>
<dbReference type="PANTHER" id="PTHR42799">
    <property type="entry name" value="MITOCHONDRIAL PEPTIDE METHIONINE SULFOXIDE REDUCTASE"/>
    <property type="match status" value="1"/>
</dbReference>
<comment type="caution">
    <text evidence="9">The sequence shown here is derived from an EMBL/GenBank/DDBJ whole genome shotgun (WGS) entry which is preliminary data.</text>
</comment>
<dbReference type="PANTHER" id="PTHR42799:SF2">
    <property type="entry name" value="MITOCHONDRIAL PEPTIDE METHIONINE SULFOXIDE REDUCTASE"/>
    <property type="match status" value="1"/>
</dbReference>
<dbReference type="GeneID" id="76151285"/>
<comment type="catalytic activity">
    <reaction evidence="7">
        <text>[thioredoxin]-disulfide + L-methionine + H2O = L-methionine (S)-S-oxide + [thioredoxin]-dithiol</text>
        <dbReference type="Rhea" id="RHEA:19993"/>
        <dbReference type="Rhea" id="RHEA-COMP:10698"/>
        <dbReference type="Rhea" id="RHEA-COMP:10700"/>
        <dbReference type="ChEBI" id="CHEBI:15377"/>
        <dbReference type="ChEBI" id="CHEBI:29950"/>
        <dbReference type="ChEBI" id="CHEBI:50058"/>
        <dbReference type="ChEBI" id="CHEBI:57844"/>
        <dbReference type="ChEBI" id="CHEBI:58772"/>
        <dbReference type="EC" id="1.8.4.11"/>
    </reaction>
</comment>
<dbReference type="NCBIfam" id="TIGR00401">
    <property type="entry name" value="msrA"/>
    <property type="match status" value="1"/>
</dbReference>
<evidence type="ECO:0000256" key="6">
    <source>
        <dbReference type="ARBA" id="ARBA00047806"/>
    </source>
</evidence>
<evidence type="ECO:0000256" key="5">
    <source>
        <dbReference type="ARBA" id="ARBA00030643"/>
    </source>
</evidence>
<dbReference type="AlphaFoldDB" id="A0AAD5FY20"/>
<gene>
    <name evidence="9" type="ORF">KGF57_003226</name>
</gene>
<accession>A0AAD5FY20</accession>
<evidence type="ECO:0000313" key="10">
    <source>
        <dbReference type="Proteomes" id="UP001204833"/>
    </source>
</evidence>
<evidence type="ECO:0000256" key="3">
    <source>
        <dbReference type="ARBA" id="ARBA00023002"/>
    </source>
</evidence>
<evidence type="ECO:0000256" key="1">
    <source>
        <dbReference type="ARBA" id="ARBA00005591"/>
    </source>
</evidence>
<name>A0AAD5FY20_9ASCO</name>
<dbReference type="InterPro" id="IPR002569">
    <property type="entry name" value="Met_Sox_Rdtase_MsrA_dom"/>
</dbReference>
<proteinExistence type="inferred from homology"/>
<dbReference type="EC" id="1.8.4.11" evidence="2"/>
<comment type="catalytic activity">
    <reaction evidence="6">
        <text>L-methionyl-[protein] + [thioredoxin]-disulfide + H2O = L-methionyl-(S)-S-oxide-[protein] + [thioredoxin]-dithiol</text>
        <dbReference type="Rhea" id="RHEA:14217"/>
        <dbReference type="Rhea" id="RHEA-COMP:10698"/>
        <dbReference type="Rhea" id="RHEA-COMP:10700"/>
        <dbReference type="Rhea" id="RHEA-COMP:12313"/>
        <dbReference type="Rhea" id="RHEA-COMP:12315"/>
        <dbReference type="ChEBI" id="CHEBI:15377"/>
        <dbReference type="ChEBI" id="CHEBI:16044"/>
        <dbReference type="ChEBI" id="CHEBI:29950"/>
        <dbReference type="ChEBI" id="CHEBI:44120"/>
        <dbReference type="ChEBI" id="CHEBI:50058"/>
        <dbReference type="EC" id="1.8.4.11"/>
    </reaction>
</comment>
<evidence type="ECO:0000256" key="7">
    <source>
        <dbReference type="ARBA" id="ARBA00048782"/>
    </source>
</evidence>
<evidence type="ECO:0000256" key="2">
    <source>
        <dbReference type="ARBA" id="ARBA00012502"/>
    </source>
</evidence>
<sequence length="182" mass="20687">MTVASKVLVLGAGCFWGTEHVFAKAFHKGLISNVVGYANGNEKYHGVSYQQVCSGSTGFVEVAKLTYDPAQLSTETIIDLFFRMHDPTQLNAQGPDIGRQYQSAIYYTDEEQHKVAEQLKEKYQKEWYPNKKIQTEIAPLKVFYDAESYHQKYLDNNPGGYECPTHYIRTEPPSQGKSWGLF</sequence>
<dbReference type="RefSeq" id="XP_051608235.1">
    <property type="nucleotide sequence ID" value="XM_051752624.1"/>
</dbReference>
<evidence type="ECO:0000256" key="4">
    <source>
        <dbReference type="ARBA" id="ARBA00030273"/>
    </source>
</evidence>
<dbReference type="GO" id="GO:0034599">
    <property type="term" value="P:cellular response to oxidative stress"/>
    <property type="evidence" value="ECO:0007669"/>
    <property type="project" value="TreeGrafter"/>
</dbReference>
<dbReference type="GO" id="GO:0005737">
    <property type="term" value="C:cytoplasm"/>
    <property type="evidence" value="ECO:0007669"/>
    <property type="project" value="TreeGrafter"/>
</dbReference>